<keyword evidence="2" id="KW-1133">Transmembrane helix</keyword>
<reference evidence="3 4" key="1">
    <citation type="submission" date="2016-08" db="EMBL/GenBank/DDBJ databases">
        <title>A Parts List for Fungal Cellulosomes Revealed by Comparative Genomics.</title>
        <authorList>
            <consortium name="DOE Joint Genome Institute"/>
            <person name="Haitjema C.H."/>
            <person name="Gilmore S.P."/>
            <person name="Henske J.K."/>
            <person name="Solomon K.V."/>
            <person name="De Groot R."/>
            <person name="Kuo A."/>
            <person name="Mondo S.J."/>
            <person name="Salamov A.A."/>
            <person name="Labutti K."/>
            <person name="Zhao Z."/>
            <person name="Chiniquy J."/>
            <person name="Barry K."/>
            <person name="Brewer H.M."/>
            <person name="Purvine S.O."/>
            <person name="Wright A.T."/>
            <person name="Boxma B."/>
            <person name="Van Alen T."/>
            <person name="Hackstein J.H."/>
            <person name="Baker S.E."/>
            <person name="Grigoriev I.V."/>
            <person name="O'Malley M.A."/>
        </authorList>
    </citation>
    <scope>NUCLEOTIDE SEQUENCE [LARGE SCALE GENOMIC DNA]</scope>
    <source>
        <strain evidence="3 4">G1</strain>
    </source>
</reference>
<keyword evidence="2" id="KW-0812">Transmembrane</keyword>
<proteinExistence type="predicted"/>
<dbReference type="Proteomes" id="UP000193920">
    <property type="component" value="Unassembled WGS sequence"/>
</dbReference>
<sequence>MSNGNNNNLFDSISTSIANKVNSLPIWKKQLQMILISGYVALSCFVTIANHSINFNKNMPLKLIDILVIMVMSFLLVVNLLFIYGCYTSNRVLLYLTPAIPNFILIFVIFPQCHAFFYPLILFLKYNGLGESGLNKFLNNLGGLTMLRVVYYIPILLYTRFLFNGYTDDFIEELQNEKEMQAEEAEEARKQAELEAEKAAQIETEKKEDDNASEVDPEAKKNN</sequence>
<organism evidence="3 4">
    <name type="scientific">Neocallimastix californiae</name>
    <dbReference type="NCBI Taxonomy" id="1754190"/>
    <lineage>
        <taxon>Eukaryota</taxon>
        <taxon>Fungi</taxon>
        <taxon>Fungi incertae sedis</taxon>
        <taxon>Chytridiomycota</taxon>
        <taxon>Chytridiomycota incertae sedis</taxon>
        <taxon>Neocallimastigomycetes</taxon>
        <taxon>Neocallimastigales</taxon>
        <taxon>Neocallimastigaceae</taxon>
        <taxon>Neocallimastix</taxon>
    </lineage>
</organism>
<accession>A0A1Y2D4Q0</accession>
<dbReference type="EMBL" id="MCOG01000089">
    <property type="protein sequence ID" value="ORY54066.1"/>
    <property type="molecule type" value="Genomic_DNA"/>
</dbReference>
<dbReference type="OrthoDB" id="2154837at2759"/>
<evidence type="ECO:0000313" key="3">
    <source>
        <dbReference type="EMBL" id="ORY54066.1"/>
    </source>
</evidence>
<comment type="caution">
    <text evidence="3">The sequence shown here is derived from an EMBL/GenBank/DDBJ whole genome shotgun (WGS) entry which is preliminary data.</text>
</comment>
<evidence type="ECO:0000313" key="4">
    <source>
        <dbReference type="Proteomes" id="UP000193920"/>
    </source>
</evidence>
<evidence type="ECO:0000256" key="1">
    <source>
        <dbReference type="SAM" id="MobiDB-lite"/>
    </source>
</evidence>
<feature type="transmembrane region" description="Helical" evidence="2">
    <location>
        <begin position="104"/>
        <end position="124"/>
    </location>
</feature>
<gene>
    <name evidence="3" type="ORF">LY90DRAFT_670280</name>
</gene>
<name>A0A1Y2D4Q0_9FUNG</name>
<dbReference type="AlphaFoldDB" id="A0A1Y2D4Q0"/>
<feature type="transmembrane region" description="Helical" evidence="2">
    <location>
        <begin position="145"/>
        <end position="163"/>
    </location>
</feature>
<evidence type="ECO:0000256" key="2">
    <source>
        <dbReference type="SAM" id="Phobius"/>
    </source>
</evidence>
<keyword evidence="2" id="KW-0472">Membrane</keyword>
<keyword evidence="4" id="KW-1185">Reference proteome</keyword>
<feature type="transmembrane region" description="Helical" evidence="2">
    <location>
        <begin position="31"/>
        <end position="51"/>
    </location>
</feature>
<feature type="region of interest" description="Disordered" evidence="1">
    <location>
        <begin position="181"/>
        <end position="223"/>
    </location>
</feature>
<feature type="compositionally biased region" description="Basic and acidic residues" evidence="1">
    <location>
        <begin position="181"/>
        <end position="210"/>
    </location>
</feature>
<feature type="transmembrane region" description="Helical" evidence="2">
    <location>
        <begin position="63"/>
        <end position="84"/>
    </location>
</feature>
<protein>
    <submittedName>
        <fullName evidence="3">Uncharacterized protein</fullName>
    </submittedName>
</protein>